<evidence type="ECO:0000256" key="1">
    <source>
        <dbReference type="SAM" id="MobiDB-lite"/>
    </source>
</evidence>
<organism evidence="2 3">
    <name type="scientific">Blyttiomyces helicus</name>
    <dbReference type="NCBI Taxonomy" id="388810"/>
    <lineage>
        <taxon>Eukaryota</taxon>
        <taxon>Fungi</taxon>
        <taxon>Fungi incertae sedis</taxon>
        <taxon>Chytridiomycota</taxon>
        <taxon>Chytridiomycota incertae sedis</taxon>
        <taxon>Chytridiomycetes</taxon>
        <taxon>Chytridiomycetes incertae sedis</taxon>
        <taxon>Blyttiomyces</taxon>
    </lineage>
</organism>
<evidence type="ECO:0000313" key="3">
    <source>
        <dbReference type="Proteomes" id="UP000269721"/>
    </source>
</evidence>
<dbReference type="Proteomes" id="UP000269721">
    <property type="component" value="Unassembled WGS sequence"/>
</dbReference>
<gene>
    <name evidence="2" type="ORF">BDK51DRAFT_31751</name>
</gene>
<sequence>MPLAYTFTGAAVAACAGAEEVVEKDLEDYLPLEEGEGEEEEEEDAADENLPPADELADELGEEFCRDWLTQPAAPTLCTTPASASPGHPLDDVPLAASFFSSQAAVNQQFREDIARSADLAVRHLLDLRASDPDFSNLEPDGEEELAAMRVAFDTLATWSKKHTHRAKGASSATEAAGTASSKRKWVLQPLPVEMKPVRHQFSSL</sequence>
<feature type="region of interest" description="Disordered" evidence="1">
    <location>
        <begin position="25"/>
        <end position="58"/>
    </location>
</feature>
<dbReference type="EMBL" id="KZ994504">
    <property type="protein sequence ID" value="RKO92765.1"/>
    <property type="molecule type" value="Genomic_DNA"/>
</dbReference>
<name>A0A4P9WKV3_9FUNG</name>
<accession>A0A4P9WKV3</accession>
<protein>
    <submittedName>
        <fullName evidence="2">Uncharacterized protein</fullName>
    </submittedName>
</protein>
<evidence type="ECO:0000313" key="2">
    <source>
        <dbReference type="EMBL" id="RKO92765.1"/>
    </source>
</evidence>
<proteinExistence type="predicted"/>
<reference evidence="3" key="1">
    <citation type="journal article" date="2018" name="Nat. Microbiol.">
        <title>Leveraging single-cell genomics to expand the fungal tree of life.</title>
        <authorList>
            <person name="Ahrendt S.R."/>
            <person name="Quandt C.A."/>
            <person name="Ciobanu D."/>
            <person name="Clum A."/>
            <person name="Salamov A."/>
            <person name="Andreopoulos B."/>
            <person name="Cheng J.F."/>
            <person name="Woyke T."/>
            <person name="Pelin A."/>
            <person name="Henrissat B."/>
            <person name="Reynolds N.K."/>
            <person name="Benny G.L."/>
            <person name="Smith M.E."/>
            <person name="James T.Y."/>
            <person name="Grigoriev I.V."/>
        </authorList>
    </citation>
    <scope>NUCLEOTIDE SEQUENCE [LARGE SCALE GENOMIC DNA]</scope>
</reference>
<dbReference type="AlphaFoldDB" id="A0A4P9WKV3"/>
<feature type="compositionally biased region" description="Acidic residues" evidence="1">
    <location>
        <begin position="25"/>
        <end position="47"/>
    </location>
</feature>
<keyword evidence="3" id="KW-1185">Reference proteome</keyword>